<proteinExistence type="predicted"/>
<accession>A0ABD1E2D7</accession>
<protein>
    <submittedName>
        <fullName evidence="2">Uncharacterized protein</fullName>
    </submittedName>
</protein>
<organism evidence="2 3">
    <name type="scientific">Hypothenemus hampei</name>
    <name type="common">Coffee berry borer</name>
    <dbReference type="NCBI Taxonomy" id="57062"/>
    <lineage>
        <taxon>Eukaryota</taxon>
        <taxon>Metazoa</taxon>
        <taxon>Ecdysozoa</taxon>
        <taxon>Arthropoda</taxon>
        <taxon>Hexapoda</taxon>
        <taxon>Insecta</taxon>
        <taxon>Pterygota</taxon>
        <taxon>Neoptera</taxon>
        <taxon>Endopterygota</taxon>
        <taxon>Coleoptera</taxon>
        <taxon>Polyphaga</taxon>
        <taxon>Cucujiformia</taxon>
        <taxon>Curculionidae</taxon>
        <taxon>Scolytinae</taxon>
        <taxon>Hypothenemus</taxon>
    </lineage>
</organism>
<sequence>MLEFVKEVREKKLLTPNAIPDLLHTNKNRQPDDELPQTSYFSDNIEENCEENVGLENLPDDISPLEKDEINQYVEQVNDIEELKQKLKITLQKCRRYEKKLDQKNEGPLTKIFSEDQLKFLETKNCRGSS</sequence>
<evidence type="ECO:0000313" key="2">
    <source>
        <dbReference type="EMBL" id="KAL1488536.1"/>
    </source>
</evidence>
<comment type="caution">
    <text evidence="2">The sequence shown here is derived from an EMBL/GenBank/DDBJ whole genome shotgun (WGS) entry which is preliminary data.</text>
</comment>
<dbReference type="EMBL" id="JBDJPC010000014">
    <property type="protein sequence ID" value="KAL1488536.1"/>
    <property type="molecule type" value="Genomic_DNA"/>
</dbReference>
<name>A0ABD1E2D7_HYPHA</name>
<dbReference type="Proteomes" id="UP001566132">
    <property type="component" value="Unassembled WGS sequence"/>
</dbReference>
<reference evidence="2 3" key="1">
    <citation type="submission" date="2024-05" db="EMBL/GenBank/DDBJ databases">
        <title>Genetic variation in Jamaican populations of the coffee berry borer (Hypothenemus hampei).</title>
        <authorList>
            <person name="Errbii M."/>
            <person name="Myrie A."/>
        </authorList>
    </citation>
    <scope>NUCLEOTIDE SEQUENCE [LARGE SCALE GENOMIC DNA]</scope>
    <source>
        <strain evidence="2">JA-Hopewell-2020-01-JO</strain>
        <tissue evidence="2">Whole body</tissue>
    </source>
</reference>
<keyword evidence="1" id="KW-0175">Coiled coil</keyword>
<keyword evidence="3" id="KW-1185">Reference proteome</keyword>
<evidence type="ECO:0000256" key="1">
    <source>
        <dbReference type="SAM" id="Coils"/>
    </source>
</evidence>
<gene>
    <name evidence="2" type="ORF">ABEB36_015000</name>
</gene>
<feature type="coiled-coil region" evidence="1">
    <location>
        <begin position="70"/>
        <end position="100"/>
    </location>
</feature>
<dbReference type="AlphaFoldDB" id="A0ABD1E2D7"/>
<evidence type="ECO:0000313" key="3">
    <source>
        <dbReference type="Proteomes" id="UP001566132"/>
    </source>
</evidence>